<dbReference type="EMBL" id="GBEZ01011194">
    <property type="protein sequence ID" value="JAC74572.1"/>
    <property type="molecule type" value="Transcribed_RNA"/>
</dbReference>
<evidence type="ECO:0000313" key="2">
    <source>
        <dbReference type="EMBL" id="JAC74572.1"/>
    </source>
</evidence>
<dbReference type="AlphaFoldDB" id="A0A061RNU8"/>
<feature type="non-terminal residue" evidence="2">
    <location>
        <position position="1"/>
    </location>
</feature>
<organism evidence="2">
    <name type="scientific">Tetraselmis sp. GSL018</name>
    <dbReference type="NCBI Taxonomy" id="582737"/>
    <lineage>
        <taxon>Eukaryota</taxon>
        <taxon>Viridiplantae</taxon>
        <taxon>Chlorophyta</taxon>
        <taxon>core chlorophytes</taxon>
        <taxon>Chlorodendrophyceae</taxon>
        <taxon>Chlorodendrales</taxon>
        <taxon>Chlorodendraceae</taxon>
        <taxon>Tetraselmis</taxon>
    </lineage>
</organism>
<protein>
    <submittedName>
        <fullName evidence="2">Uncharacterized protein</fullName>
    </submittedName>
</protein>
<feature type="region of interest" description="Disordered" evidence="1">
    <location>
        <begin position="16"/>
        <end position="68"/>
    </location>
</feature>
<evidence type="ECO:0000256" key="1">
    <source>
        <dbReference type="SAM" id="MobiDB-lite"/>
    </source>
</evidence>
<feature type="region of interest" description="Disordered" evidence="1">
    <location>
        <begin position="83"/>
        <end position="106"/>
    </location>
</feature>
<name>A0A061RNU8_9CHLO</name>
<feature type="compositionally biased region" description="Low complexity" evidence="1">
    <location>
        <begin position="39"/>
        <end position="59"/>
    </location>
</feature>
<reference evidence="2" key="1">
    <citation type="submission" date="2014-05" db="EMBL/GenBank/DDBJ databases">
        <title>The transcriptome of the halophilic microalga Tetraselmis sp. GSL018 isolated from the Great Salt Lake, Utah.</title>
        <authorList>
            <person name="Jinkerson R.E."/>
            <person name="D'Adamo S."/>
            <person name="Posewitz M.C."/>
        </authorList>
    </citation>
    <scope>NUCLEOTIDE SEQUENCE</scope>
    <source>
        <strain evidence="2">GSL018</strain>
    </source>
</reference>
<gene>
    <name evidence="2" type="ORF">TSPGSL018_25582</name>
</gene>
<accession>A0A061RNU8</accession>
<sequence>ARAILALEPALLGGGGGKAYAPFRKACSPRKEGGGTGAGASCSAPATSSAVPSPPSGTGNTRGECPELRGHLSGLLSQFGGQAELVGADRGPDAGGDGLFGPEHDDGFREELSALQPGRLHKAAVAQCGLRMLALAELGRNPDTALAPPP</sequence>
<proteinExistence type="predicted"/>
<feature type="non-terminal residue" evidence="2">
    <location>
        <position position="150"/>
    </location>
</feature>